<name>A0A8H5K937_9HYPO</name>
<dbReference type="PROSITE" id="PS50280">
    <property type="entry name" value="SET"/>
    <property type="match status" value="1"/>
</dbReference>
<dbReference type="InterPro" id="IPR001214">
    <property type="entry name" value="SET_dom"/>
</dbReference>
<dbReference type="EMBL" id="JAAOAO010000010">
    <property type="protein sequence ID" value="KAF5568286.1"/>
    <property type="molecule type" value="Genomic_DNA"/>
</dbReference>
<dbReference type="Pfam" id="PF00856">
    <property type="entry name" value="SET"/>
    <property type="match status" value="1"/>
</dbReference>
<dbReference type="PANTHER" id="PTHR47332:SF4">
    <property type="entry name" value="SET DOMAIN-CONTAINING PROTEIN 5"/>
    <property type="match status" value="1"/>
</dbReference>
<dbReference type="CDD" id="cd20071">
    <property type="entry name" value="SET_SMYD"/>
    <property type="match status" value="1"/>
</dbReference>
<dbReference type="AlphaFoldDB" id="A0A8H5K937"/>
<keyword evidence="3" id="KW-1185">Reference proteome</keyword>
<dbReference type="InterPro" id="IPR046341">
    <property type="entry name" value="SET_dom_sf"/>
</dbReference>
<organism evidence="2 3">
    <name type="scientific">Fusarium napiforme</name>
    <dbReference type="NCBI Taxonomy" id="42672"/>
    <lineage>
        <taxon>Eukaryota</taxon>
        <taxon>Fungi</taxon>
        <taxon>Dikarya</taxon>
        <taxon>Ascomycota</taxon>
        <taxon>Pezizomycotina</taxon>
        <taxon>Sordariomycetes</taxon>
        <taxon>Hypocreomycetidae</taxon>
        <taxon>Hypocreales</taxon>
        <taxon>Nectriaceae</taxon>
        <taxon>Fusarium</taxon>
        <taxon>Fusarium fujikuroi species complex</taxon>
    </lineage>
</organism>
<evidence type="ECO:0000313" key="2">
    <source>
        <dbReference type="EMBL" id="KAF5568286.1"/>
    </source>
</evidence>
<sequence>MCRGTSGFDMVPRLSSRAEDQRRWDEFIERVMDVYYGDIDVEIINDNYIKFNAGEQLLLPFEGHKFLRFGSTPNDNWPLAETFIDVLLVIAREFFDFRIRAWREEENEFGYYSENEVNDSLRFYEQPDPPRSTVEPLFEVRDIPGKGRGLIAKVDIPAGTRILCEKPLLVASTTTPGDLEATAAPRLNALSKSAQRQFLSLHNNFPGPDPVSGIIRTNALPCGPGSIVGGVYPTICLINHSCLPNSHQNWNSEAGHETIHAIRQIKAGEEITISYCEGGTSVERRPMLKRAFGFDCACSLCSLPPSQLQASDYRRLRIQQLVFGIKNIFTMIHRPGANLNACLSQLHTLQEEYGDCVAPHSARLYNEAFKICVEHGAVGGATTFAEESYKAKVICEGEDSPETLRMKELVMQPETHGSFGASSLRWKSDSDAAFSYGHYGTVEAEKKLFRQE</sequence>
<dbReference type="InterPro" id="IPR011990">
    <property type="entry name" value="TPR-like_helical_dom_sf"/>
</dbReference>
<dbReference type="SUPFAM" id="SSF82199">
    <property type="entry name" value="SET domain"/>
    <property type="match status" value="1"/>
</dbReference>
<dbReference type="SMART" id="SM00317">
    <property type="entry name" value="SET"/>
    <property type="match status" value="1"/>
</dbReference>
<evidence type="ECO:0000259" key="1">
    <source>
        <dbReference type="PROSITE" id="PS50280"/>
    </source>
</evidence>
<protein>
    <submittedName>
        <fullName evidence="2">SET domain-containing protein</fullName>
    </submittedName>
</protein>
<dbReference type="Gene3D" id="1.25.40.10">
    <property type="entry name" value="Tetratricopeptide repeat domain"/>
    <property type="match status" value="1"/>
</dbReference>
<evidence type="ECO:0000313" key="3">
    <source>
        <dbReference type="Proteomes" id="UP000574317"/>
    </source>
</evidence>
<dbReference type="Gene3D" id="2.170.270.10">
    <property type="entry name" value="SET domain"/>
    <property type="match status" value="1"/>
</dbReference>
<comment type="caution">
    <text evidence="2">The sequence shown here is derived from an EMBL/GenBank/DDBJ whole genome shotgun (WGS) entry which is preliminary data.</text>
</comment>
<gene>
    <name evidence="2" type="ORF">FNAPI_277</name>
</gene>
<dbReference type="InterPro" id="IPR053185">
    <property type="entry name" value="SET_domain_protein"/>
</dbReference>
<dbReference type="PANTHER" id="PTHR47332">
    <property type="entry name" value="SET DOMAIN-CONTAINING PROTEIN 5"/>
    <property type="match status" value="1"/>
</dbReference>
<accession>A0A8H5K937</accession>
<dbReference type="Proteomes" id="UP000574317">
    <property type="component" value="Unassembled WGS sequence"/>
</dbReference>
<proteinExistence type="predicted"/>
<feature type="domain" description="SET" evidence="1">
    <location>
        <begin position="136"/>
        <end position="276"/>
    </location>
</feature>
<reference evidence="2 3" key="1">
    <citation type="submission" date="2020-05" db="EMBL/GenBank/DDBJ databases">
        <title>Identification and distribution of gene clusters putatively required for synthesis of sphingolipid metabolism inhibitors in phylogenetically diverse species of the filamentous fungus Fusarium.</title>
        <authorList>
            <person name="Kim H.-S."/>
            <person name="Busman M."/>
            <person name="Brown D.W."/>
            <person name="Divon H."/>
            <person name="Uhlig S."/>
            <person name="Proctor R.H."/>
        </authorList>
    </citation>
    <scope>NUCLEOTIDE SEQUENCE [LARGE SCALE GENOMIC DNA]</scope>
    <source>
        <strain evidence="2 3">NRRL 25196</strain>
    </source>
</reference>